<dbReference type="Proteomes" id="UP001596432">
    <property type="component" value="Unassembled WGS sequence"/>
</dbReference>
<dbReference type="PANTHER" id="PTHR39198:SF1">
    <property type="entry name" value="ALPHA-GALACTOSIDASE NEW3 DOMAIN-CONTAINING PROTEIN"/>
    <property type="match status" value="1"/>
</dbReference>
<feature type="region of interest" description="Disordered" evidence="1">
    <location>
        <begin position="208"/>
        <end position="229"/>
    </location>
</feature>
<protein>
    <submittedName>
        <fullName evidence="2">Uncharacterized protein</fullName>
    </submittedName>
</protein>
<dbReference type="EMBL" id="JBHTAS010000001">
    <property type="protein sequence ID" value="MFC7142069.1"/>
    <property type="molecule type" value="Genomic_DNA"/>
</dbReference>
<comment type="caution">
    <text evidence="2">The sequence shown here is derived from an EMBL/GenBank/DDBJ whole genome shotgun (WGS) entry which is preliminary data.</text>
</comment>
<dbReference type="Gene3D" id="2.60.40.10">
    <property type="entry name" value="Immunoglobulins"/>
    <property type="match status" value="2"/>
</dbReference>
<evidence type="ECO:0000256" key="1">
    <source>
        <dbReference type="SAM" id="MobiDB-lite"/>
    </source>
</evidence>
<evidence type="ECO:0000313" key="2">
    <source>
        <dbReference type="EMBL" id="MFC7142069.1"/>
    </source>
</evidence>
<reference evidence="2 3" key="1">
    <citation type="journal article" date="2019" name="Int. J. Syst. Evol. Microbiol.">
        <title>The Global Catalogue of Microorganisms (GCM) 10K type strain sequencing project: providing services to taxonomists for standard genome sequencing and annotation.</title>
        <authorList>
            <consortium name="The Broad Institute Genomics Platform"/>
            <consortium name="The Broad Institute Genome Sequencing Center for Infectious Disease"/>
            <person name="Wu L."/>
            <person name="Ma J."/>
        </authorList>
    </citation>
    <scope>NUCLEOTIDE SEQUENCE [LARGE SCALE GENOMIC DNA]</scope>
    <source>
        <strain evidence="2 3">XZYJT29</strain>
    </source>
</reference>
<evidence type="ECO:0000313" key="3">
    <source>
        <dbReference type="Proteomes" id="UP001596432"/>
    </source>
</evidence>
<feature type="region of interest" description="Disordered" evidence="1">
    <location>
        <begin position="25"/>
        <end position="50"/>
    </location>
</feature>
<organism evidence="2 3">
    <name type="scientific">Halosimplex aquaticum</name>
    <dbReference type="NCBI Taxonomy" id="3026162"/>
    <lineage>
        <taxon>Archaea</taxon>
        <taxon>Methanobacteriati</taxon>
        <taxon>Methanobacteriota</taxon>
        <taxon>Stenosarchaea group</taxon>
        <taxon>Halobacteria</taxon>
        <taxon>Halobacteriales</taxon>
        <taxon>Haloarculaceae</taxon>
        <taxon>Halosimplex</taxon>
    </lineage>
</organism>
<dbReference type="PANTHER" id="PTHR39198">
    <property type="entry name" value="HYPOTHETICAL MEMBRANE PROTEIN, CONSERVED"/>
    <property type="match status" value="1"/>
</dbReference>
<dbReference type="InterPro" id="IPR013783">
    <property type="entry name" value="Ig-like_fold"/>
</dbReference>
<gene>
    <name evidence="2" type="ORF">ACFQMA_19815</name>
</gene>
<dbReference type="GeneID" id="78822403"/>
<keyword evidence="3" id="KW-1185">Reference proteome</keyword>
<dbReference type="AlphaFoldDB" id="A0ABD5Y8N7"/>
<name>A0ABD5Y8N7_9EURY</name>
<feature type="compositionally biased region" description="Basic and acidic residues" evidence="1">
    <location>
        <begin position="220"/>
        <end position="229"/>
    </location>
</feature>
<accession>A0ABD5Y8N7</accession>
<sequence length="420" mass="45685">MDYRDILTIAVVAVLLVPVASAYAPGSNSAPDQGEETATDASAAAEEAPAATQDSNYTRLYITDGYLSERVKPGESVTLNVTVGNSEDHTVELDPHVVLPQVQGRPIQKSWISIENGDTTLSAGEEREFTVTVAVPSDAEFGEYRAEVAFTNQTVSYPGQPDRPVHAAQISVSVREEPSVQIVDGRYASAQVQTGDSYTYEVTVRNDGDQAVPLNPTVETPDHRQPSENTVKRSWFEIDAPNEVGPGETANVSVTVTPPSDAAVGRYYTELSLGLTDPNRPERSDYWQRVDLSMQVWEQPDQPFEQSFAVSERADNVTLSLTAGDYGERASDEPVSFDVTFVSPNGTEVDAERVSVTDSGAVSLGAEDDRAAERQGAYTARSGGSEFEYRLDDPGAGEWTVRIMPHNTVDFQYEIVRDES</sequence>
<feature type="compositionally biased region" description="Low complexity" evidence="1">
    <location>
        <begin position="39"/>
        <end position="50"/>
    </location>
</feature>
<proteinExistence type="predicted"/>
<dbReference type="RefSeq" id="WP_274323143.1">
    <property type="nucleotide sequence ID" value="NZ_CP118158.1"/>
</dbReference>